<sequence length="75" mass="9026">MNTMVYEAYKEWREGMVLFQDDLAWDEQTEADFAIWDAADHEARDDFNMFLAAKTLDQVSFTEMKEMEVRYEIEN</sequence>
<dbReference type="GeneID" id="94553736"/>
<evidence type="ECO:0000313" key="1">
    <source>
        <dbReference type="EMBL" id="QIK52457.1"/>
    </source>
</evidence>
<dbReference type="EMBL" id="CP049889">
    <property type="protein sequence ID" value="QIK52457.1"/>
    <property type="molecule type" value="Genomic_DNA"/>
</dbReference>
<keyword evidence="2" id="KW-1185">Reference proteome</keyword>
<dbReference type="KEGG" id="jpo:G7058_10605"/>
<dbReference type="AlphaFoldDB" id="A0A6G7WJR3"/>
<dbReference type="Proteomes" id="UP000501830">
    <property type="component" value="Chromosome"/>
</dbReference>
<accession>A0A6G7WJR3</accession>
<protein>
    <submittedName>
        <fullName evidence="1">Uncharacterized protein</fullName>
    </submittedName>
</protein>
<organism evidence="1 2">
    <name type="scientific">Jeotgalibaca porci</name>
    <dbReference type="NCBI Taxonomy" id="1868793"/>
    <lineage>
        <taxon>Bacteria</taxon>
        <taxon>Bacillati</taxon>
        <taxon>Bacillota</taxon>
        <taxon>Bacilli</taxon>
        <taxon>Lactobacillales</taxon>
        <taxon>Carnobacteriaceae</taxon>
        <taxon>Jeotgalibaca</taxon>
    </lineage>
</organism>
<dbReference type="RefSeq" id="WP_166063487.1">
    <property type="nucleotide sequence ID" value="NZ_CP049889.1"/>
</dbReference>
<reference evidence="1 2" key="1">
    <citation type="journal article" date="2017" name="Int. J. Syst. Evol. Microbiol.">
        <title>Jeotgalibaca porci sp. nov. and Jeotgalibaca arthritidis sp. nov., isolated from pigs, and emended description of the genus Jeotgalibaca.</title>
        <authorList>
            <person name="Zamora L."/>
            <person name="Perez-Sancho M."/>
            <person name="Dominguez L."/>
            <person name="Fernandez-Garayzabal J.F."/>
            <person name="Vela A.I."/>
        </authorList>
    </citation>
    <scope>NUCLEOTIDE SEQUENCE [LARGE SCALE GENOMIC DNA]</scope>
    <source>
        <strain evidence="1 2">CCUG 69148</strain>
    </source>
</reference>
<name>A0A6G7WJR3_9LACT</name>
<gene>
    <name evidence="1" type="ORF">G7058_10605</name>
</gene>
<proteinExistence type="predicted"/>
<evidence type="ECO:0000313" key="2">
    <source>
        <dbReference type="Proteomes" id="UP000501830"/>
    </source>
</evidence>